<accession>A0A1M6LR24</accession>
<dbReference type="Gene3D" id="3.50.50.60">
    <property type="entry name" value="FAD/NAD(P)-binding domain"/>
    <property type="match status" value="1"/>
</dbReference>
<dbReference type="PANTHER" id="PTHR13847:SF289">
    <property type="entry name" value="GLYCINE OXIDASE"/>
    <property type="match status" value="1"/>
</dbReference>
<organism evidence="3 4">
    <name type="scientific">Rubritalea squalenifaciens DSM 18772</name>
    <dbReference type="NCBI Taxonomy" id="1123071"/>
    <lineage>
        <taxon>Bacteria</taxon>
        <taxon>Pseudomonadati</taxon>
        <taxon>Verrucomicrobiota</taxon>
        <taxon>Verrucomicrobiia</taxon>
        <taxon>Verrucomicrobiales</taxon>
        <taxon>Rubritaleaceae</taxon>
        <taxon>Rubritalea</taxon>
    </lineage>
</organism>
<dbReference type="InterPro" id="IPR036188">
    <property type="entry name" value="FAD/NAD-bd_sf"/>
</dbReference>
<dbReference type="AlphaFoldDB" id="A0A1M6LR24"/>
<dbReference type="GO" id="GO:0005737">
    <property type="term" value="C:cytoplasm"/>
    <property type="evidence" value="ECO:0007669"/>
    <property type="project" value="TreeGrafter"/>
</dbReference>
<evidence type="ECO:0000313" key="4">
    <source>
        <dbReference type="Proteomes" id="UP000184510"/>
    </source>
</evidence>
<evidence type="ECO:0000259" key="2">
    <source>
        <dbReference type="Pfam" id="PF01266"/>
    </source>
</evidence>
<protein>
    <submittedName>
        <fullName evidence="3">Glycine/D-amino acid oxidase</fullName>
    </submittedName>
</protein>
<dbReference type="PANTHER" id="PTHR13847">
    <property type="entry name" value="SARCOSINE DEHYDROGENASE-RELATED"/>
    <property type="match status" value="1"/>
</dbReference>
<gene>
    <name evidence="3" type="ORF">SAMN02745181_2477</name>
</gene>
<keyword evidence="1" id="KW-0560">Oxidoreductase</keyword>
<dbReference type="SUPFAM" id="SSF51905">
    <property type="entry name" value="FAD/NAD(P)-binding domain"/>
    <property type="match status" value="1"/>
</dbReference>
<evidence type="ECO:0000256" key="1">
    <source>
        <dbReference type="ARBA" id="ARBA00023002"/>
    </source>
</evidence>
<dbReference type="InterPro" id="IPR006076">
    <property type="entry name" value="FAD-dep_OxRdtase"/>
</dbReference>
<dbReference type="Proteomes" id="UP000184510">
    <property type="component" value="Unassembled WGS sequence"/>
</dbReference>
<dbReference type="SUPFAM" id="SSF54373">
    <property type="entry name" value="FAD-linked reductases, C-terminal domain"/>
    <property type="match status" value="1"/>
</dbReference>
<dbReference type="EMBL" id="FQYR01000004">
    <property type="protein sequence ID" value="SHJ73647.1"/>
    <property type="molecule type" value="Genomic_DNA"/>
</dbReference>
<evidence type="ECO:0000313" key="3">
    <source>
        <dbReference type="EMBL" id="SHJ73647.1"/>
    </source>
</evidence>
<dbReference type="STRING" id="1123071.SAMN02745181_2477"/>
<dbReference type="OrthoDB" id="214253at2"/>
<feature type="domain" description="FAD dependent oxidoreductase" evidence="2">
    <location>
        <begin position="5"/>
        <end position="327"/>
    </location>
</feature>
<dbReference type="Gene3D" id="3.30.9.10">
    <property type="entry name" value="D-Amino Acid Oxidase, subunit A, domain 2"/>
    <property type="match status" value="1"/>
</dbReference>
<name>A0A1M6LR24_9BACT</name>
<dbReference type="Pfam" id="PF01266">
    <property type="entry name" value="DAO"/>
    <property type="match status" value="1"/>
</dbReference>
<dbReference type="RefSeq" id="WP_143184062.1">
    <property type="nucleotide sequence ID" value="NZ_FQYR01000004.1"/>
</dbReference>
<reference evidence="3 4" key="1">
    <citation type="submission" date="2016-11" db="EMBL/GenBank/DDBJ databases">
        <authorList>
            <person name="Jaros S."/>
            <person name="Januszkiewicz K."/>
            <person name="Wedrychowicz H."/>
        </authorList>
    </citation>
    <scope>NUCLEOTIDE SEQUENCE [LARGE SCALE GENOMIC DNA]</scope>
    <source>
        <strain evidence="3 4">DSM 18772</strain>
    </source>
</reference>
<keyword evidence="4" id="KW-1185">Reference proteome</keyword>
<proteinExistence type="predicted"/>
<dbReference type="InParanoid" id="A0A1M6LR24"/>
<sequence length="346" mass="38333">MTKVDFLIVGQGLAGSALAMAMLRRGKKILMVDRADPNAASRVAAGLVTALAGKGMNPAWRQAEYLPEAMAYYAALEECSGKKLFHAMPVLRLFADKKEREKFGRKQEEVSEWVGSAEPSIDLSMLYGEEGGFEMARGGRLDTKAYLGVVRDLLEAEGSYLQADFDPADLELREDSVVWKDVEAERLILCQGYWGLDAGWLSQVQHRSAKGQMLTVRSEELASDRIINRNGWMVPLGDGLWRTGATYEWDELLSGVSAEGRAELEQKIRSLVKVDFEVLEHEAGVRPIVNRSQPIIGMHPELERLGFFNGLGSKGVITAPSVAEHFAGFLCGENELDPELDLNRVW</sequence>
<dbReference type="GO" id="GO:0016491">
    <property type="term" value="F:oxidoreductase activity"/>
    <property type="evidence" value="ECO:0007669"/>
    <property type="project" value="UniProtKB-KW"/>
</dbReference>